<comment type="subcellular location">
    <subcellularLocation>
        <location evidence="1">Cell inner membrane</location>
        <topology evidence="1">Multi-pass membrane protein</topology>
    </subcellularLocation>
    <subcellularLocation>
        <location evidence="8">Cell membrane</location>
        <topology evidence="8">Multi-pass membrane protein</topology>
    </subcellularLocation>
</comment>
<dbReference type="Pfam" id="PF00528">
    <property type="entry name" value="BPD_transp_1"/>
    <property type="match status" value="2"/>
</dbReference>
<dbReference type="GO" id="GO:0055085">
    <property type="term" value="P:transmembrane transport"/>
    <property type="evidence" value="ECO:0007669"/>
    <property type="project" value="InterPro"/>
</dbReference>
<evidence type="ECO:0000313" key="10">
    <source>
        <dbReference type="EMBL" id="KKB83646.1"/>
    </source>
</evidence>
<dbReference type="InterPro" id="IPR035906">
    <property type="entry name" value="MetI-like_sf"/>
</dbReference>
<evidence type="ECO:0000256" key="4">
    <source>
        <dbReference type="ARBA" id="ARBA00022519"/>
    </source>
</evidence>
<feature type="transmembrane region" description="Helical" evidence="8">
    <location>
        <begin position="480"/>
        <end position="502"/>
    </location>
</feature>
<evidence type="ECO:0000313" key="13">
    <source>
        <dbReference type="Proteomes" id="UP000184533"/>
    </source>
</evidence>
<dbReference type="RefSeq" id="WP_046135956.1">
    <property type="nucleotide sequence ID" value="NZ_FQVC01000019.1"/>
</dbReference>
<evidence type="ECO:0000313" key="12">
    <source>
        <dbReference type="Proteomes" id="UP000033608"/>
    </source>
</evidence>
<evidence type="ECO:0000256" key="6">
    <source>
        <dbReference type="ARBA" id="ARBA00022989"/>
    </source>
</evidence>
<evidence type="ECO:0000256" key="7">
    <source>
        <dbReference type="ARBA" id="ARBA00023136"/>
    </source>
</evidence>
<protein>
    <submittedName>
        <fullName evidence="10">ABC transporter permease</fullName>
    </submittedName>
    <submittedName>
        <fullName evidence="11">Iron(III) transport system permease protein</fullName>
    </submittedName>
</protein>
<reference evidence="10 12" key="1">
    <citation type="submission" date="2015-03" db="EMBL/GenBank/DDBJ databases">
        <authorList>
            <person name="Hassan Y.I."/>
            <person name="Lepp D."/>
            <person name="Zhou T."/>
        </authorList>
    </citation>
    <scope>NUCLEOTIDE SEQUENCE [LARGE SCALE GENOMIC DNA]</scope>
    <source>
        <strain evidence="10 12">DSM 17137</strain>
    </source>
</reference>
<accession>A0A0F5LMQ0</accession>
<evidence type="ECO:0000256" key="2">
    <source>
        <dbReference type="ARBA" id="ARBA00022448"/>
    </source>
</evidence>
<dbReference type="PANTHER" id="PTHR43357:SF4">
    <property type="entry name" value="INNER MEMBRANE ABC TRANSPORTER PERMEASE PROTEIN YDCV"/>
    <property type="match status" value="1"/>
</dbReference>
<organism evidence="10 12">
    <name type="scientific">Devosia limi DSM 17137</name>
    <dbReference type="NCBI Taxonomy" id="1121477"/>
    <lineage>
        <taxon>Bacteria</taxon>
        <taxon>Pseudomonadati</taxon>
        <taxon>Pseudomonadota</taxon>
        <taxon>Alphaproteobacteria</taxon>
        <taxon>Hyphomicrobiales</taxon>
        <taxon>Devosiaceae</taxon>
        <taxon>Devosia</taxon>
    </lineage>
</organism>
<sequence>MTNLAIGRLRRFSATPGQMAVVLLIAAFLLAFLLVPAATVIYVAFTEKGTSNLTLVNFLDFFRNDLFVRSFWNSVYVSSLSVVWATLFALPLAVITTRFQFRGAMLIQTLGFLPLIMPPFVGAVAMQLLFGRNGSVNLLLDQHLGFKLPFMDGLNGVVFVQSLHYFPFILINVSNSLRQIDSAMEEAAQNLGSSGFRLFRRIIFPLAMPGYLAGASLVFVKVFDDLATPLLLNVKDMLAPQAYLRVTSIGLADPMGYVISTILIAVSIFAMWASVAVMRGREYSTVQRGGGGLARRKMKRGEAILAYGAVTLVLLLVLSPHIGLLLLSFATIWSFSPLPDGYTMANYGRVIGESSIYIKNTLIYASLAGLIDVVLGGAIAYLVLRTKIIGRAWLDWAAMSALAIPGVVLGIGYLRTYYGVTLPDGTPLATLSIMLVLALSVRRLPYALRACYAAMQQISVSLEEAAENLGANKRRTVRRIVLPLMMGGILAGFVTSFSTAAVELSATLMLIQSNSEAPIAYGLYMFMQSPAGRGPGAALGVIAVILVAVCTFASHYVIERSQKAMGARK</sequence>
<dbReference type="PANTHER" id="PTHR43357">
    <property type="entry name" value="INNER MEMBRANE ABC TRANSPORTER PERMEASE PROTEIN YDCV"/>
    <property type="match status" value="1"/>
</dbReference>
<dbReference type="PROSITE" id="PS50928">
    <property type="entry name" value="ABC_TM1"/>
    <property type="match status" value="2"/>
</dbReference>
<dbReference type="GO" id="GO:0005886">
    <property type="term" value="C:plasma membrane"/>
    <property type="evidence" value="ECO:0007669"/>
    <property type="project" value="UniProtKB-SubCell"/>
</dbReference>
<dbReference type="InterPro" id="IPR000515">
    <property type="entry name" value="MetI-like"/>
</dbReference>
<comment type="similarity">
    <text evidence="8">Belongs to the binding-protein-dependent transport system permease family.</text>
</comment>
<feature type="transmembrane region" description="Helical" evidence="8">
    <location>
        <begin position="362"/>
        <end position="384"/>
    </location>
</feature>
<feature type="transmembrane region" description="Helical" evidence="8">
    <location>
        <begin position="202"/>
        <end position="223"/>
    </location>
</feature>
<evidence type="ECO:0000256" key="1">
    <source>
        <dbReference type="ARBA" id="ARBA00004429"/>
    </source>
</evidence>
<feature type="transmembrane region" description="Helical" evidence="8">
    <location>
        <begin position="396"/>
        <end position="414"/>
    </location>
</feature>
<keyword evidence="12" id="KW-1185">Reference proteome</keyword>
<evidence type="ECO:0000256" key="5">
    <source>
        <dbReference type="ARBA" id="ARBA00022692"/>
    </source>
</evidence>
<feature type="transmembrane region" description="Helical" evidence="8">
    <location>
        <begin position="304"/>
        <end position="335"/>
    </location>
</feature>
<dbReference type="PATRIC" id="fig|1121477.3.peg.4028"/>
<keyword evidence="2 8" id="KW-0813">Transport</keyword>
<feature type="transmembrane region" description="Helical" evidence="8">
    <location>
        <begin position="75"/>
        <end position="95"/>
    </location>
</feature>
<feature type="transmembrane region" description="Helical" evidence="8">
    <location>
        <begin position="255"/>
        <end position="278"/>
    </location>
</feature>
<keyword evidence="5 8" id="KW-0812">Transmembrane</keyword>
<name>A0A0F5LMQ0_9HYPH</name>
<dbReference type="Gene3D" id="1.10.3720.10">
    <property type="entry name" value="MetI-like"/>
    <property type="match status" value="2"/>
</dbReference>
<gene>
    <name evidence="11" type="ORF">SAMN02745223_03981</name>
    <name evidence="10" type="ORF">VW29_14300</name>
</gene>
<feature type="transmembrane region" description="Helical" evidence="8">
    <location>
        <begin position="21"/>
        <end position="45"/>
    </location>
</feature>
<evidence type="ECO:0000256" key="8">
    <source>
        <dbReference type="RuleBase" id="RU363032"/>
    </source>
</evidence>
<feature type="domain" description="ABC transmembrane type-1" evidence="9">
    <location>
        <begin position="358"/>
        <end position="554"/>
    </location>
</feature>
<feature type="transmembrane region" description="Helical" evidence="8">
    <location>
        <begin position="426"/>
        <end position="445"/>
    </location>
</feature>
<keyword evidence="6 8" id="KW-1133">Transmembrane helix</keyword>
<feature type="domain" description="ABC transmembrane type-1" evidence="9">
    <location>
        <begin position="71"/>
        <end position="270"/>
    </location>
</feature>
<dbReference type="CDD" id="cd06261">
    <property type="entry name" value="TM_PBP2"/>
    <property type="match status" value="2"/>
</dbReference>
<proteinExistence type="inferred from homology"/>
<evidence type="ECO:0000313" key="11">
    <source>
        <dbReference type="EMBL" id="SHF95578.1"/>
    </source>
</evidence>
<dbReference type="AlphaFoldDB" id="A0A0F5LMQ0"/>
<feature type="transmembrane region" description="Helical" evidence="8">
    <location>
        <begin position="107"/>
        <end position="130"/>
    </location>
</feature>
<dbReference type="OrthoDB" id="9774448at2"/>
<evidence type="ECO:0000259" key="9">
    <source>
        <dbReference type="PROSITE" id="PS50928"/>
    </source>
</evidence>
<feature type="transmembrane region" description="Helical" evidence="8">
    <location>
        <begin position="537"/>
        <end position="558"/>
    </location>
</feature>
<reference evidence="11 13" key="2">
    <citation type="submission" date="2016-11" db="EMBL/GenBank/DDBJ databases">
        <authorList>
            <person name="Jaros S."/>
            <person name="Januszkiewicz K."/>
            <person name="Wedrychowicz H."/>
        </authorList>
    </citation>
    <scope>NUCLEOTIDE SEQUENCE [LARGE SCALE GENOMIC DNA]</scope>
    <source>
        <strain evidence="11 13">DSM 17137</strain>
    </source>
</reference>
<feature type="transmembrane region" description="Helical" evidence="8">
    <location>
        <begin position="150"/>
        <end position="171"/>
    </location>
</feature>
<keyword evidence="7 8" id="KW-0472">Membrane</keyword>
<dbReference type="EMBL" id="LAJF01000090">
    <property type="protein sequence ID" value="KKB83646.1"/>
    <property type="molecule type" value="Genomic_DNA"/>
</dbReference>
<dbReference type="SUPFAM" id="SSF161098">
    <property type="entry name" value="MetI-like"/>
    <property type="match status" value="2"/>
</dbReference>
<keyword evidence="3" id="KW-1003">Cell membrane</keyword>
<dbReference type="EMBL" id="FQVC01000019">
    <property type="protein sequence ID" value="SHF95578.1"/>
    <property type="molecule type" value="Genomic_DNA"/>
</dbReference>
<dbReference type="STRING" id="1121477.SAMN02745223_03981"/>
<evidence type="ECO:0000256" key="3">
    <source>
        <dbReference type="ARBA" id="ARBA00022475"/>
    </source>
</evidence>
<keyword evidence="4" id="KW-0997">Cell inner membrane</keyword>
<dbReference type="Proteomes" id="UP000033608">
    <property type="component" value="Unassembled WGS sequence"/>
</dbReference>
<dbReference type="Proteomes" id="UP000184533">
    <property type="component" value="Unassembled WGS sequence"/>
</dbReference>